<evidence type="ECO:0000259" key="1">
    <source>
        <dbReference type="Pfam" id="PF10022"/>
    </source>
</evidence>
<dbReference type="Proteomes" id="UP000613840">
    <property type="component" value="Unassembled WGS sequence"/>
</dbReference>
<reference evidence="2" key="2">
    <citation type="submission" date="2020-09" db="EMBL/GenBank/DDBJ databases">
        <authorList>
            <person name="Sun Q."/>
            <person name="Zhou Y."/>
        </authorList>
    </citation>
    <scope>NUCLEOTIDE SEQUENCE</scope>
    <source>
        <strain evidence="2">CGMCC 4.7306</strain>
    </source>
</reference>
<accession>A0A917S7M9</accession>
<dbReference type="PANTHER" id="PTHR35339">
    <property type="entry name" value="LINALOOL DEHYDRATASE_ISOMERASE DOMAIN-CONTAINING PROTEIN"/>
    <property type="match status" value="1"/>
</dbReference>
<evidence type="ECO:0000313" key="3">
    <source>
        <dbReference type="Proteomes" id="UP000613840"/>
    </source>
</evidence>
<organism evidence="2 3">
    <name type="scientific">Microlunatus endophyticus</name>
    <dbReference type="NCBI Taxonomy" id="1716077"/>
    <lineage>
        <taxon>Bacteria</taxon>
        <taxon>Bacillati</taxon>
        <taxon>Actinomycetota</taxon>
        <taxon>Actinomycetes</taxon>
        <taxon>Propionibacteriales</taxon>
        <taxon>Propionibacteriaceae</taxon>
        <taxon>Microlunatus</taxon>
    </lineage>
</organism>
<reference evidence="2" key="1">
    <citation type="journal article" date="2014" name="Int. J. Syst. Evol. Microbiol.">
        <title>Complete genome sequence of Corynebacterium casei LMG S-19264T (=DSM 44701T), isolated from a smear-ripened cheese.</title>
        <authorList>
            <consortium name="US DOE Joint Genome Institute (JGI-PGF)"/>
            <person name="Walter F."/>
            <person name="Albersmeier A."/>
            <person name="Kalinowski J."/>
            <person name="Ruckert C."/>
        </authorList>
    </citation>
    <scope>NUCLEOTIDE SEQUENCE</scope>
    <source>
        <strain evidence="2">CGMCC 4.7306</strain>
    </source>
</reference>
<dbReference type="AlphaFoldDB" id="A0A917S7M9"/>
<keyword evidence="3" id="KW-1185">Reference proteome</keyword>
<sequence>MRVEAAAIAIALHESRSWIWDRLSTDEQHKIIDWLAHSAEVSYGDNNWKWFANVTQAFLRSVGGPYDEKLINSNIELLDSWHLGDVDGRGGWYNDGAHGSIDWYNGWVMHLFALWYCRMSEGLPGIAELQERYRSRLRDYLSQAAWLFGSGSAPLYQGRSLIYRYATAGAPWAGVIFDADPWTPGTMRRLAVGCVRHFADRGAFTENGLLTMGWLGRYEPMRQPYSGPGSPYWSSLGLAGLVLGPQHPIWSTPEQPLPIESGDIREPIAPAGWLVSGTQHDGIVRVINHGVDHSASHDDQEDPLYGRLAYSTVTAPAALAPGTLADNQVVLTDAAGTSTQRRSFVNLLTSRRIAGSAWGPITCTSVAHGPIEVRIVRVSSVKDHDLDGLELQVSGFAIPERPVPGACAGLRSDVRILLGTGECGSVEHDHDNPFGSRLLINHARFGLLKPGEPYTVGISLATDDQEPAWPTVVQQGEGVEITWPDGTIDLVS</sequence>
<dbReference type="EMBL" id="BMMZ01000004">
    <property type="protein sequence ID" value="GGL61015.1"/>
    <property type="molecule type" value="Genomic_DNA"/>
</dbReference>
<protein>
    <recommendedName>
        <fullName evidence="1">DUF2264 domain-containing protein</fullName>
    </recommendedName>
</protein>
<name>A0A917S7M9_9ACTN</name>
<dbReference type="InterPro" id="IPR016624">
    <property type="entry name" value="UCP014753"/>
</dbReference>
<gene>
    <name evidence="2" type="ORF">GCM10011575_19470</name>
</gene>
<dbReference type="InterPro" id="IPR049349">
    <property type="entry name" value="DUF2264_N"/>
</dbReference>
<dbReference type="PANTHER" id="PTHR35339:SF4">
    <property type="entry name" value="LINALOOL DEHYDRATASE_ISOMERASE DOMAIN-CONTAINING PROTEIN"/>
    <property type="match status" value="1"/>
</dbReference>
<feature type="domain" description="DUF2264" evidence="1">
    <location>
        <begin position="3"/>
        <end position="257"/>
    </location>
</feature>
<evidence type="ECO:0000313" key="2">
    <source>
        <dbReference type="EMBL" id="GGL61015.1"/>
    </source>
</evidence>
<proteinExistence type="predicted"/>
<dbReference type="Pfam" id="PF10022">
    <property type="entry name" value="DUF2264"/>
    <property type="match status" value="1"/>
</dbReference>
<comment type="caution">
    <text evidence="2">The sequence shown here is derived from an EMBL/GenBank/DDBJ whole genome shotgun (WGS) entry which is preliminary data.</text>
</comment>